<sequence>MDQVPMPDHVNLQRLLPLRAGLNMADYHLLLLGEFERQIVDLLPEDLCTAADAEAVIFAADPDDDGHRFRLLGCDAESLRFRAAASTPWPSYGKSLIFVELPGHSGIYSFFSEFRDRDEDGVYRFKIPPLLYHRPTRLSARLRLEGEVLIRRKGGVECRGRVHDFSLNGASFFTDRADLCPGEALLVEFDVVDCGRCETVVTTVRREARGGPEGNLVGVRLMLTEAQRRRLEYLFHCRRDPERSRS</sequence>
<protein>
    <submittedName>
        <fullName evidence="2">Type IV pilus assembly PilZ</fullName>
    </submittedName>
</protein>
<accession>F9ZNR7</accession>
<name>F9ZNR7_ACICS</name>
<dbReference type="EMBL" id="CP002573">
    <property type="protein sequence ID" value="AEK58067.1"/>
    <property type="molecule type" value="Genomic_DNA"/>
</dbReference>
<dbReference type="STRING" id="990288.Atc_1418"/>
<evidence type="ECO:0000259" key="1">
    <source>
        <dbReference type="Pfam" id="PF07238"/>
    </source>
</evidence>
<keyword evidence="3" id="KW-1185">Reference proteome</keyword>
<dbReference type="GO" id="GO:0035438">
    <property type="term" value="F:cyclic-di-GMP binding"/>
    <property type="evidence" value="ECO:0007669"/>
    <property type="project" value="InterPro"/>
</dbReference>
<dbReference type="InterPro" id="IPR009875">
    <property type="entry name" value="PilZ_domain"/>
</dbReference>
<dbReference type="Proteomes" id="UP000006135">
    <property type="component" value="Chromosome"/>
</dbReference>
<dbReference type="KEGG" id="acu:Atc_1418"/>
<reference evidence="2 3" key="1">
    <citation type="journal article" date="2011" name="J. Genet. Genomics">
        <title>Unraveling the Acidithiobacillus caldus complete genome and its central metabolisms for carbon assimilation.</title>
        <authorList>
            <person name="You X.Y."/>
            <person name="Guo X."/>
            <person name="Zheng H.J."/>
            <person name="Zhang M.J."/>
            <person name="Liu L.J."/>
            <person name="Zhu Y.Q."/>
            <person name="Zhu B."/>
            <person name="Wang S.Y."/>
            <person name="Zhao G.P."/>
            <person name="Poetsch A."/>
            <person name="Jiang C.Y."/>
            <person name="Liu S.J."/>
        </authorList>
    </citation>
    <scope>NUCLEOTIDE SEQUENCE [LARGE SCALE GENOMIC DNA]</scope>
    <source>
        <strain evidence="2 3">SM-1</strain>
    </source>
</reference>
<evidence type="ECO:0000313" key="2">
    <source>
        <dbReference type="EMBL" id="AEK58067.1"/>
    </source>
</evidence>
<feature type="domain" description="PilZ" evidence="1">
    <location>
        <begin position="136"/>
        <end position="233"/>
    </location>
</feature>
<dbReference type="GeneID" id="92931399"/>
<proteinExistence type="predicted"/>
<dbReference type="AlphaFoldDB" id="F9ZNR7"/>
<dbReference type="Pfam" id="PF07238">
    <property type="entry name" value="PilZ"/>
    <property type="match status" value="1"/>
</dbReference>
<evidence type="ECO:0000313" key="3">
    <source>
        <dbReference type="Proteomes" id="UP000006135"/>
    </source>
</evidence>
<organism evidence="2 3">
    <name type="scientific">Acidithiobacillus caldus (strain SM-1)</name>
    <dbReference type="NCBI Taxonomy" id="990288"/>
    <lineage>
        <taxon>Bacteria</taxon>
        <taxon>Pseudomonadati</taxon>
        <taxon>Pseudomonadota</taxon>
        <taxon>Acidithiobacillia</taxon>
        <taxon>Acidithiobacillales</taxon>
        <taxon>Acidithiobacillaceae</taxon>
        <taxon>Acidithiobacillus</taxon>
    </lineage>
</organism>
<dbReference type="HOGENOM" id="CLU_095576_0_0_6"/>
<dbReference type="Gene3D" id="2.40.10.220">
    <property type="entry name" value="predicted glycosyltransferase like domains"/>
    <property type="match status" value="1"/>
</dbReference>
<dbReference type="RefSeq" id="WP_014002877.1">
    <property type="nucleotide sequence ID" value="NC_015850.1"/>
</dbReference>
<gene>
    <name evidence="2" type="ordered locus">Atc_1418</name>
</gene>